<sequence>MVLNCEEVKEKWPSYTNGTCSKEDEQMIENHLDACKTCQDLLDKDLEMQEASISFAGVNPEKQGSDPISTLSEKKQRQLIKKAKWKNRLLNAISALGLFIIISAVSGLLTALYYNPFSDHGRGQIAVNVVQTATQMTMPNVFFSGVGSNTNFFFSMDFDSTLKKQIGHEQKAIGQLEGRLLFNQLNVNRNWNEGLYNVKLYFMHPDFVAEQPETEQSFYNETLSETWDTLEVLPEGTVSELALSFDDVYDLNEVYRILSGYELNIAWYAIDTGTEKNGDHYGSPYLSAGGIWGVAESAIFDFERGSSFSVASDDGDHRAEVFKTGLRYLSENEKTADKYWQMRHMGDDVSLKDRVDFVEEYGANSYGVVVTGPTKELLKLKENEQIIFATLGEVELWNWYHTPAGGTIYN</sequence>
<evidence type="ECO:0000256" key="1">
    <source>
        <dbReference type="SAM" id="Phobius"/>
    </source>
</evidence>
<feature type="domain" description="Sigma factor regulator C-terminal" evidence="3">
    <location>
        <begin position="230"/>
        <end position="393"/>
    </location>
</feature>
<proteinExistence type="predicted"/>
<feature type="domain" description="Sigma factor regulator N-terminal" evidence="4">
    <location>
        <begin position="78"/>
        <end position="170"/>
    </location>
</feature>
<evidence type="ECO:0000259" key="2">
    <source>
        <dbReference type="Pfam" id="PF13490"/>
    </source>
</evidence>
<dbReference type="EMBL" id="JAWJAY010000001">
    <property type="protein sequence ID" value="MDV2883638.1"/>
    <property type="molecule type" value="Genomic_DNA"/>
</dbReference>
<dbReference type="Pfam" id="PF13490">
    <property type="entry name" value="zf-HC2"/>
    <property type="match status" value="1"/>
</dbReference>
<evidence type="ECO:0000259" key="4">
    <source>
        <dbReference type="Pfam" id="PF13800"/>
    </source>
</evidence>
<dbReference type="Pfam" id="PF13791">
    <property type="entry name" value="Sigma_reg_C"/>
    <property type="match status" value="1"/>
</dbReference>
<keyword evidence="1" id="KW-1133">Transmembrane helix</keyword>
<evidence type="ECO:0000313" key="6">
    <source>
        <dbReference type="Proteomes" id="UP001285636"/>
    </source>
</evidence>
<organism evidence="5 6">
    <name type="scientific">Alkalihalophilus pseudofirmus</name>
    <name type="common">Bacillus pseudofirmus</name>
    <dbReference type="NCBI Taxonomy" id="79885"/>
    <lineage>
        <taxon>Bacteria</taxon>
        <taxon>Bacillati</taxon>
        <taxon>Bacillota</taxon>
        <taxon>Bacilli</taxon>
        <taxon>Bacillales</taxon>
        <taxon>Bacillaceae</taxon>
        <taxon>Alkalihalophilus</taxon>
    </lineage>
</organism>
<name>A0AAJ2NLC1_ALKPS</name>
<dbReference type="InterPro" id="IPR027383">
    <property type="entry name" value="Znf_put"/>
</dbReference>
<dbReference type="Proteomes" id="UP001285636">
    <property type="component" value="Unassembled WGS sequence"/>
</dbReference>
<dbReference type="RefSeq" id="WP_323465557.1">
    <property type="nucleotide sequence ID" value="NZ_CP144224.1"/>
</dbReference>
<gene>
    <name evidence="5" type="ORF">RYX45_00495</name>
</gene>
<keyword evidence="1" id="KW-0472">Membrane</keyword>
<accession>A0AAJ2NLC1</accession>
<dbReference type="AlphaFoldDB" id="A0AAJ2NLC1"/>
<comment type="caution">
    <text evidence="5">The sequence shown here is derived from an EMBL/GenBank/DDBJ whole genome shotgun (WGS) entry which is preliminary data.</text>
</comment>
<dbReference type="Pfam" id="PF13800">
    <property type="entry name" value="Sigma_reg_N"/>
    <property type="match status" value="1"/>
</dbReference>
<dbReference type="InterPro" id="IPR025672">
    <property type="entry name" value="Sigma_reg_C_dom"/>
</dbReference>
<feature type="domain" description="Putative zinc-finger" evidence="2">
    <location>
        <begin position="5"/>
        <end position="39"/>
    </location>
</feature>
<reference evidence="5" key="1">
    <citation type="submission" date="2023-10" db="EMBL/GenBank/DDBJ databases">
        <title>Screening of Alkalihalophilus pseudofirmusBZ-TG-HK211 and Its Alleviation of Salt Stress on Rapeseed Growth.</title>
        <authorList>
            <person name="Zhao B."/>
            <person name="Guo T."/>
        </authorList>
    </citation>
    <scope>NUCLEOTIDE SEQUENCE</scope>
    <source>
        <strain evidence="5">BZ-TG-HK211</strain>
    </source>
</reference>
<keyword evidence="1" id="KW-0812">Transmembrane</keyword>
<evidence type="ECO:0000259" key="3">
    <source>
        <dbReference type="Pfam" id="PF13791"/>
    </source>
</evidence>
<protein>
    <submittedName>
        <fullName evidence="5">Anti-sigma factor</fullName>
    </submittedName>
</protein>
<evidence type="ECO:0000313" key="5">
    <source>
        <dbReference type="EMBL" id="MDV2883638.1"/>
    </source>
</evidence>
<dbReference type="InterPro" id="IPR029101">
    <property type="entry name" value="Sigma_reg_N"/>
</dbReference>
<feature type="transmembrane region" description="Helical" evidence="1">
    <location>
        <begin position="89"/>
        <end position="114"/>
    </location>
</feature>